<feature type="chain" id="PRO_5043533799" evidence="1">
    <location>
        <begin position="20"/>
        <end position="325"/>
    </location>
</feature>
<dbReference type="KEGG" id="psti:SOO65_18410"/>
<sequence length="325" mass="36897">MKHLFASILVLTFSIFAHATDEACMNRIRELIKTDSEKYLFENRPEVLGVFNINCSSNEFGESIVNNGAVIFVHEAAHFEDLDLDLSGTSSKETNIYTVNNEHIGTVKNVTELPIVREIVTPYLQAKRPYLLSNEVFMHLHGIYLAADDSMAAEFITGIATELNAYTHGSVIQARMQALIPQKLIVRNGEHEYQLENPLKNKITQLDGILYFIYNMNLYLKVIKAERPEIWKEFDIDQNRVFLDKLLSSSLGVLKDLDHCSLSKSKENSNLEFYIEELKKEDLSVLKEILGDDKIADLVCSHKEDLSVLKDILGDNKTADLVCSH</sequence>
<dbReference type="RefSeq" id="WP_321393891.1">
    <property type="nucleotide sequence ID" value="NZ_CP139487.1"/>
</dbReference>
<evidence type="ECO:0000313" key="2">
    <source>
        <dbReference type="EMBL" id="WPU64671.1"/>
    </source>
</evidence>
<dbReference type="EMBL" id="CP139487">
    <property type="protein sequence ID" value="WPU64671.1"/>
    <property type="molecule type" value="Genomic_DNA"/>
</dbReference>
<accession>A0AAX4HN36</accession>
<dbReference type="Proteomes" id="UP001324634">
    <property type="component" value="Chromosome"/>
</dbReference>
<feature type="signal peptide" evidence="1">
    <location>
        <begin position="1"/>
        <end position="19"/>
    </location>
</feature>
<evidence type="ECO:0000313" key="3">
    <source>
        <dbReference type="Proteomes" id="UP001324634"/>
    </source>
</evidence>
<dbReference type="AlphaFoldDB" id="A0AAX4HN36"/>
<reference evidence="2 3" key="1">
    <citation type="submission" date="2023-11" db="EMBL/GenBank/DDBJ databases">
        <title>Peredibacter starrii A3.12.</title>
        <authorList>
            <person name="Mitchell R.J."/>
        </authorList>
    </citation>
    <scope>NUCLEOTIDE SEQUENCE [LARGE SCALE GENOMIC DNA]</scope>
    <source>
        <strain evidence="2 3">A3.12</strain>
    </source>
</reference>
<gene>
    <name evidence="2" type="ORF">SOO65_18410</name>
</gene>
<keyword evidence="3" id="KW-1185">Reference proteome</keyword>
<organism evidence="2 3">
    <name type="scientific">Peredibacter starrii</name>
    <dbReference type="NCBI Taxonomy" id="28202"/>
    <lineage>
        <taxon>Bacteria</taxon>
        <taxon>Pseudomonadati</taxon>
        <taxon>Bdellovibrionota</taxon>
        <taxon>Bacteriovoracia</taxon>
        <taxon>Bacteriovoracales</taxon>
        <taxon>Bacteriovoracaceae</taxon>
        <taxon>Peredibacter</taxon>
    </lineage>
</organism>
<name>A0AAX4HN36_9BACT</name>
<evidence type="ECO:0000256" key="1">
    <source>
        <dbReference type="SAM" id="SignalP"/>
    </source>
</evidence>
<keyword evidence="1" id="KW-0732">Signal</keyword>
<protein>
    <submittedName>
        <fullName evidence="2">Uncharacterized protein</fullName>
    </submittedName>
</protein>
<proteinExistence type="predicted"/>